<dbReference type="EMBL" id="KI925748">
    <property type="protein sequence ID" value="ETW46108.1"/>
    <property type="molecule type" value="Genomic_DNA"/>
</dbReference>
<reference evidence="1 2" key="2">
    <citation type="submission" date="2013-02" db="EMBL/GenBank/DDBJ databases">
        <title>The Genome Sequence of Plasmodium falciparum MaliPS096_E11.</title>
        <authorList>
            <consortium name="The Broad Institute Genome Sequencing Platform"/>
            <consortium name="The Broad Institute Genome Sequencing Center for Infectious Disease"/>
            <person name="Neafsey D."/>
            <person name="Cheeseman I."/>
            <person name="Volkman S."/>
            <person name="Adams J."/>
            <person name="Walker B."/>
            <person name="Young S.K."/>
            <person name="Zeng Q."/>
            <person name="Gargeya S."/>
            <person name="Fitzgerald M."/>
            <person name="Haas B."/>
            <person name="Abouelleil A."/>
            <person name="Alvarado L."/>
            <person name="Arachchi H.M."/>
            <person name="Berlin A.M."/>
            <person name="Chapman S.B."/>
            <person name="Dewar J."/>
            <person name="Goldberg J."/>
            <person name="Griggs A."/>
            <person name="Gujja S."/>
            <person name="Hansen M."/>
            <person name="Howarth C."/>
            <person name="Imamovic A."/>
            <person name="Larimer J."/>
            <person name="McCowan C."/>
            <person name="Murphy C."/>
            <person name="Neiman D."/>
            <person name="Pearson M."/>
            <person name="Priest M."/>
            <person name="Roberts A."/>
            <person name="Saif S."/>
            <person name="Shea T."/>
            <person name="Sisk P."/>
            <person name="Sykes S."/>
            <person name="Wortman J."/>
            <person name="Nusbaum C."/>
            <person name="Birren B."/>
        </authorList>
    </citation>
    <scope>NUCLEOTIDE SEQUENCE [LARGE SCALE GENOMIC DNA]</scope>
    <source>
        <strain evidence="1 2">MaliPS096_E11</strain>
    </source>
</reference>
<dbReference type="AlphaFoldDB" id="A0A024WGK0"/>
<proteinExistence type="predicted"/>
<organism evidence="1 2">
    <name type="scientific">Plasmodium falciparum MaliPS096_E11</name>
    <dbReference type="NCBI Taxonomy" id="1036727"/>
    <lineage>
        <taxon>Eukaryota</taxon>
        <taxon>Sar</taxon>
        <taxon>Alveolata</taxon>
        <taxon>Apicomplexa</taxon>
        <taxon>Aconoidasida</taxon>
        <taxon>Haemosporida</taxon>
        <taxon>Plasmodiidae</taxon>
        <taxon>Plasmodium</taxon>
        <taxon>Plasmodium (Laverania)</taxon>
    </lineage>
</organism>
<dbReference type="Proteomes" id="UP000030699">
    <property type="component" value="Unassembled WGS sequence"/>
</dbReference>
<name>A0A024WGK0_PLAFA</name>
<reference evidence="1 2" key="1">
    <citation type="submission" date="2013-02" db="EMBL/GenBank/DDBJ databases">
        <title>The Genome Annotation of Plasmodium falciparum MaliPS096_E11.</title>
        <authorList>
            <consortium name="The Broad Institute Genome Sequencing Platform"/>
            <consortium name="The Broad Institute Genome Sequencing Center for Infectious Disease"/>
            <person name="Neafsey D."/>
            <person name="Hoffman S."/>
            <person name="Volkman S."/>
            <person name="Rosenthal P."/>
            <person name="Walker B."/>
            <person name="Young S.K."/>
            <person name="Zeng Q."/>
            <person name="Gargeya S."/>
            <person name="Fitzgerald M."/>
            <person name="Haas B."/>
            <person name="Abouelleil A."/>
            <person name="Allen A.W."/>
            <person name="Alvarado L."/>
            <person name="Arachchi H.M."/>
            <person name="Berlin A.M."/>
            <person name="Chapman S.B."/>
            <person name="Gainer-Dewar J."/>
            <person name="Goldberg J."/>
            <person name="Griggs A."/>
            <person name="Gujja S."/>
            <person name="Hansen M."/>
            <person name="Howarth C."/>
            <person name="Imamovic A."/>
            <person name="Ireland A."/>
            <person name="Larimer J."/>
            <person name="McCowan C."/>
            <person name="Murphy C."/>
            <person name="Pearson M."/>
            <person name="Poon T.W."/>
            <person name="Priest M."/>
            <person name="Roberts A."/>
            <person name="Saif S."/>
            <person name="Shea T."/>
            <person name="Sisk P."/>
            <person name="Sykes S."/>
            <person name="Wortman J."/>
            <person name="Nusbaum C."/>
            <person name="Birren B."/>
        </authorList>
    </citation>
    <scope>NUCLEOTIDE SEQUENCE [LARGE SCALE GENOMIC DNA]</scope>
    <source>
        <strain evidence="1 2">MaliPS096_E11</strain>
    </source>
</reference>
<sequence length="117" mass="13949">MKGLSTLENYSLSIEESYACQRTDDEKKYINDMKLKEIFNFLILIEEFNPFVTFIQPDFQTVPQLNEVEFITRVSINDFDKFLEEEKITEISKSVYNNFRDKVKKSNLDEFYKTLSS</sequence>
<gene>
    <name evidence="1" type="ORF">PFMALIP_05826</name>
</gene>
<accession>A0A024WGK0</accession>
<evidence type="ECO:0000313" key="1">
    <source>
        <dbReference type="EMBL" id="ETW46108.1"/>
    </source>
</evidence>
<evidence type="ECO:0000313" key="2">
    <source>
        <dbReference type="Proteomes" id="UP000030699"/>
    </source>
</evidence>
<protein>
    <submittedName>
        <fullName evidence="1">Uncharacterized protein</fullName>
    </submittedName>
</protein>